<accession>A0A1R3KXX9</accession>
<dbReference type="Gramene" id="OMP11964">
    <property type="protein sequence ID" value="OMP11964"/>
    <property type="gene ID" value="CCACVL1_00194"/>
</dbReference>
<dbReference type="PANTHER" id="PTHR34145:SF68">
    <property type="entry name" value="FBD DOMAIN-CONTAINING PROTEIN"/>
    <property type="match status" value="1"/>
</dbReference>
<dbReference type="SUPFAM" id="SSF81383">
    <property type="entry name" value="F-box domain"/>
    <property type="match status" value="1"/>
</dbReference>
<name>A0A1R3KXX9_COCAP</name>
<dbReference type="Pfam" id="PF00646">
    <property type="entry name" value="F-box"/>
    <property type="match status" value="1"/>
</dbReference>
<sequence length="378" mass="43473">MEYDGEEYGISKLPDEIVISILRRIPMKEAARTSVLSRRWKSLWTLCPRLELDGSKRMFNFLTKVKGMDYCESDYDTERGGFINWVNHVLESCHAAHAIDEFKLRFEIHDKFRHEIDKCVRFAFEKKVKRFELDFSWSLGDVTCDPKSYHLSLQALKIPSSTCITTSLTSLILKQVNTGRSITLLEIRSSIGGDYLPYFARNLPLLSPSNFSHLHKLVLDTSSWSPIAREIEWSEHPILSQLKQLELNVAAFDNDDINLHCCPLIEACTSLNSLALKLMMCVESSTRREVRKPNKRLHQSLRVVEVTGFVGQTADTELCIYLIENAIMLDKIIIDPCYLHFTGTPNEDDYNIELVKQGRECAEQLRSKYCLADKLVIL</sequence>
<dbReference type="PROSITE" id="PS50181">
    <property type="entry name" value="FBOX"/>
    <property type="match status" value="1"/>
</dbReference>
<dbReference type="Proteomes" id="UP000188268">
    <property type="component" value="Unassembled WGS sequence"/>
</dbReference>
<feature type="domain" description="F-box" evidence="1">
    <location>
        <begin position="7"/>
        <end position="43"/>
    </location>
</feature>
<evidence type="ECO:0000313" key="3">
    <source>
        <dbReference type="Proteomes" id="UP000188268"/>
    </source>
</evidence>
<organism evidence="2 3">
    <name type="scientific">Corchorus capsularis</name>
    <name type="common">Jute</name>
    <dbReference type="NCBI Taxonomy" id="210143"/>
    <lineage>
        <taxon>Eukaryota</taxon>
        <taxon>Viridiplantae</taxon>
        <taxon>Streptophyta</taxon>
        <taxon>Embryophyta</taxon>
        <taxon>Tracheophyta</taxon>
        <taxon>Spermatophyta</taxon>
        <taxon>Magnoliopsida</taxon>
        <taxon>eudicotyledons</taxon>
        <taxon>Gunneridae</taxon>
        <taxon>Pentapetalae</taxon>
        <taxon>rosids</taxon>
        <taxon>malvids</taxon>
        <taxon>Malvales</taxon>
        <taxon>Malvaceae</taxon>
        <taxon>Grewioideae</taxon>
        <taxon>Apeibeae</taxon>
        <taxon>Corchorus</taxon>
    </lineage>
</organism>
<dbReference type="OrthoDB" id="613853at2759"/>
<gene>
    <name evidence="2" type="ORF">CCACVL1_00194</name>
</gene>
<dbReference type="InterPro" id="IPR036047">
    <property type="entry name" value="F-box-like_dom_sf"/>
</dbReference>
<dbReference type="EMBL" id="AWWV01000636">
    <property type="protein sequence ID" value="OMP11964.1"/>
    <property type="molecule type" value="Genomic_DNA"/>
</dbReference>
<dbReference type="SMART" id="SM00256">
    <property type="entry name" value="FBOX"/>
    <property type="match status" value="1"/>
</dbReference>
<evidence type="ECO:0000259" key="1">
    <source>
        <dbReference type="PROSITE" id="PS50181"/>
    </source>
</evidence>
<comment type="caution">
    <text evidence="2">The sequence shown here is derived from an EMBL/GenBank/DDBJ whole genome shotgun (WGS) entry which is preliminary data.</text>
</comment>
<protein>
    <recommendedName>
        <fullName evidence="1">F-box domain-containing protein</fullName>
    </recommendedName>
</protein>
<dbReference type="Gene3D" id="1.20.1280.50">
    <property type="match status" value="1"/>
</dbReference>
<keyword evidence="3" id="KW-1185">Reference proteome</keyword>
<dbReference type="PANTHER" id="PTHR34145">
    <property type="entry name" value="OS02G0105600 PROTEIN"/>
    <property type="match status" value="1"/>
</dbReference>
<dbReference type="CDD" id="cd22160">
    <property type="entry name" value="F-box_AtFBL13-like"/>
    <property type="match status" value="1"/>
</dbReference>
<dbReference type="InterPro" id="IPR001810">
    <property type="entry name" value="F-box_dom"/>
</dbReference>
<reference evidence="2 3" key="1">
    <citation type="submission" date="2013-09" db="EMBL/GenBank/DDBJ databases">
        <title>Corchorus capsularis genome sequencing.</title>
        <authorList>
            <person name="Alam M."/>
            <person name="Haque M.S."/>
            <person name="Islam M.S."/>
            <person name="Emdad E.M."/>
            <person name="Islam M.M."/>
            <person name="Ahmed B."/>
            <person name="Halim A."/>
            <person name="Hossen Q.M.M."/>
            <person name="Hossain M.Z."/>
            <person name="Ahmed R."/>
            <person name="Khan M.M."/>
            <person name="Islam R."/>
            <person name="Rashid M.M."/>
            <person name="Khan S.A."/>
            <person name="Rahman M.S."/>
            <person name="Alam M."/>
        </authorList>
    </citation>
    <scope>NUCLEOTIDE SEQUENCE [LARGE SCALE GENOMIC DNA]</scope>
    <source>
        <strain evidence="3">cv. CVL-1</strain>
        <tissue evidence="2">Whole seedling</tissue>
    </source>
</reference>
<proteinExistence type="predicted"/>
<dbReference type="InterPro" id="IPR053772">
    <property type="entry name" value="At1g61320/At1g61330-like"/>
</dbReference>
<dbReference type="InterPro" id="IPR053781">
    <property type="entry name" value="F-box_AtFBL13-like"/>
</dbReference>
<evidence type="ECO:0000313" key="2">
    <source>
        <dbReference type="EMBL" id="OMP11964.1"/>
    </source>
</evidence>
<dbReference type="AlphaFoldDB" id="A0A1R3KXX9"/>